<dbReference type="Proteomes" id="UP000005143">
    <property type="component" value="Unassembled WGS sequence"/>
</dbReference>
<dbReference type="RefSeq" id="WP_007574752.1">
    <property type="nucleotide sequence ID" value="NZ_AGUD01000192.1"/>
</dbReference>
<protein>
    <submittedName>
        <fullName evidence="1">Uncharacterized protein</fullName>
    </submittedName>
</protein>
<evidence type="ECO:0000313" key="2">
    <source>
        <dbReference type="Proteomes" id="UP000005143"/>
    </source>
</evidence>
<proteinExistence type="predicted"/>
<organism evidence="1 2">
    <name type="scientific">Patulibacter medicamentivorans</name>
    <dbReference type="NCBI Taxonomy" id="1097667"/>
    <lineage>
        <taxon>Bacteria</taxon>
        <taxon>Bacillati</taxon>
        <taxon>Actinomycetota</taxon>
        <taxon>Thermoleophilia</taxon>
        <taxon>Solirubrobacterales</taxon>
        <taxon>Patulibacteraceae</taxon>
        <taxon>Patulibacter</taxon>
    </lineage>
</organism>
<comment type="caution">
    <text evidence="1">The sequence shown here is derived from an EMBL/GenBank/DDBJ whole genome shotgun (WGS) entry which is preliminary data.</text>
</comment>
<name>H0E5Q9_9ACTN</name>
<accession>H0E5Q9</accession>
<dbReference type="EMBL" id="AGUD01000192">
    <property type="protein sequence ID" value="EHN11022.1"/>
    <property type="molecule type" value="Genomic_DNA"/>
</dbReference>
<sequence length="43" mass="4417">MMWLLLAVTIGSEVFATSMLRAAGSDDAVAMAGLGMVNLAETT</sequence>
<dbReference type="AlphaFoldDB" id="H0E5Q9"/>
<evidence type="ECO:0000313" key="1">
    <source>
        <dbReference type="EMBL" id="EHN11022.1"/>
    </source>
</evidence>
<reference evidence="1 2" key="1">
    <citation type="journal article" date="2013" name="Biodegradation">
        <title>Quantitative proteomic analysis of ibuprofen-degrading Patulibacter sp. strain I11.</title>
        <authorList>
            <person name="Almeida B."/>
            <person name="Kjeldal H."/>
            <person name="Lolas I."/>
            <person name="Knudsen A.D."/>
            <person name="Carvalho G."/>
            <person name="Nielsen K.L."/>
            <person name="Barreto Crespo M.T."/>
            <person name="Stensballe A."/>
            <person name="Nielsen J.L."/>
        </authorList>
    </citation>
    <scope>NUCLEOTIDE SEQUENCE [LARGE SCALE GENOMIC DNA]</scope>
    <source>
        <strain evidence="1 2">I11</strain>
    </source>
</reference>
<gene>
    <name evidence="1" type="ORF">PAI11_21580</name>
</gene>
<keyword evidence="2" id="KW-1185">Reference proteome</keyword>